<reference evidence="1 2" key="1">
    <citation type="submission" date="2023-11" db="EMBL/GenBank/DDBJ databases">
        <title>MicrobeMod: A computational toolkit for identifying prokaryotic methylation and restriction-modification with nanopore sequencing.</title>
        <authorList>
            <person name="Crits-Christoph A."/>
            <person name="Kang S.C."/>
            <person name="Lee H."/>
            <person name="Ostrov N."/>
        </authorList>
    </citation>
    <scope>NUCLEOTIDE SEQUENCE [LARGE SCALE GENOMIC DNA]</scope>
    <source>
        <strain evidence="1 2">ATCC 14820</strain>
    </source>
</reference>
<name>A0ABU4PJ89_9SPHN</name>
<dbReference type="EMBL" id="JAWXXV010000001">
    <property type="protein sequence ID" value="MDX5984253.1"/>
    <property type="molecule type" value="Genomic_DNA"/>
</dbReference>
<dbReference type="InterPro" id="IPR029063">
    <property type="entry name" value="SAM-dependent_MTases_sf"/>
</dbReference>
<evidence type="ECO:0000313" key="1">
    <source>
        <dbReference type="EMBL" id="MDX5984253.1"/>
    </source>
</evidence>
<accession>A0ABU4PJ89</accession>
<proteinExistence type="predicted"/>
<protein>
    <recommendedName>
        <fullName evidence="3">SAM-dependent methyltransferase</fullName>
    </recommendedName>
</protein>
<dbReference type="SUPFAM" id="SSF53335">
    <property type="entry name" value="S-adenosyl-L-methionine-dependent methyltransferases"/>
    <property type="match status" value="1"/>
</dbReference>
<organism evidence="1 2">
    <name type="scientific">Sphingomonas echinoides</name>
    <dbReference type="NCBI Taxonomy" id="59803"/>
    <lineage>
        <taxon>Bacteria</taxon>
        <taxon>Pseudomonadati</taxon>
        <taxon>Pseudomonadota</taxon>
        <taxon>Alphaproteobacteria</taxon>
        <taxon>Sphingomonadales</taxon>
        <taxon>Sphingomonadaceae</taxon>
        <taxon>Sphingomonas</taxon>
    </lineage>
</organism>
<dbReference type="RefSeq" id="WP_010403610.1">
    <property type="nucleotide sequence ID" value="NZ_JAWXXV010000001.1"/>
</dbReference>
<evidence type="ECO:0000313" key="2">
    <source>
        <dbReference type="Proteomes" id="UP001279660"/>
    </source>
</evidence>
<dbReference type="Proteomes" id="UP001279660">
    <property type="component" value="Unassembled WGS sequence"/>
</dbReference>
<dbReference type="Gene3D" id="3.40.50.150">
    <property type="entry name" value="Vaccinia Virus protein VP39"/>
    <property type="match status" value="1"/>
</dbReference>
<keyword evidence="2" id="KW-1185">Reference proteome</keyword>
<sequence length="111" mass="11356">MRIVDTDCGTGTLLLCAARHARALGFTAIEALGIDDAPGLVERARVAARGVRDPAIGLTFETRDLASALGDEADFPADIVLWHGAAGCSCDAVHAVECAGRTLIAEPAVAA</sequence>
<evidence type="ECO:0008006" key="3">
    <source>
        <dbReference type="Google" id="ProtNLM"/>
    </source>
</evidence>
<comment type="caution">
    <text evidence="1">The sequence shown here is derived from an EMBL/GenBank/DDBJ whole genome shotgun (WGS) entry which is preliminary data.</text>
</comment>
<gene>
    <name evidence="1" type="ORF">SIL82_08260</name>
</gene>